<accession>A0ABP9P439</accession>
<dbReference type="InterPro" id="IPR036457">
    <property type="entry name" value="PPM-type-like_dom_sf"/>
</dbReference>
<dbReference type="RefSeq" id="WP_345453023.1">
    <property type="nucleotide sequence ID" value="NZ_BAABKG010000001.1"/>
</dbReference>
<name>A0ABP9P439_9ACTN</name>
<evidence type="ECO:0000256" key="1">
    <source>
        <dbReference type="SAM" id="MobiDB-lite"/>
    </source>
</evidence>
<keyword evidence="5" id="KW-1185">Reference proteome</keyword>
<dbReference type="SMART" id="SM00332">
    <property type="entry name" value="PP2Cc"/>
    <property type="match status" value="1"/>
</dbReference>
<dbReference type="SMART" id="SM00331">
    <property type="entry name" value="PP2C_SIG"/>
    <property type="match status" value="1"/>
</dbReference>
<keyword evidence="2" id="KW-1133">Transmembrane helix</keyword>
<protein>
    <submittedName>
        <fullName evidence="4">Stp1/IreP family PP2C-type Ser/Thr phosphatase</fullName>
    </submittedName>
</protein>
<evidence type="ECO:0000313" key="5">
    <source>
        <dbReference type="Proteomes" id="UP001500221"/>
    </source>
</evidence>
<gene>
    <name evidence="4" type="ORF">GCM10023340_00360</name>
</gene>
<evidence type="ECO:0000259" key="3">
    <source>
        <dbReference type="PROSITE" id="PS51746"/>
    </source>
</evidence>
<dbReference type="CDD" id="cd00143">
    <property type="entry name" value="PP2Cc"/>
    <property type="match status" value="1"/>
</dbReference>
<dbReference type="PANTHER" id="PTHR47992">
    <property type="entry name" value="PROTEIN PHOSPHATASE"/>
    <property type="match status" value="1"/>
</dbReference>
<keyword evidence="2" id="KW-0812">Transmembrane</keyword>
<dbReference type="InterPro" id="IPR001932">
    <property type="entry name" value="PPM-type_phosphatase-like_dom"/>
</dbReference>
<evidence type="ECO:0000313" key="4">
    <source>
        <dbReference type="EMBL" id="GAA5140358.1"/>
    </source>
</evidence>
<reference evidence="5" key="1">
    <citation type="journal article" date="2019" name="Int. J. Syst. Evol. Microbiol.">
        <title>The Global Catalogue of Microorganisms (GCM) 10K type strain sequencing project: providing services to taxonomists for standard genome sequencing and annotation.</title>
        <authorList>
            <consortium name="The Broad Institute Genomics Platform"/>
            <consortium name="The Broad Institute Genome Sequencing Center for Infectious Disease"/>
            <person name="Wu L."/>
            <person name="Ma J."/>
        </authorList>
    </citation>
    <scope>NUCLEOTIDE SEQUENCE [LARGE SCALE GENOMIC DNA]</scope>
    <source>
        <strain evidence="5">JCM 18459</strain>
    </source>
</reference>
<dbReference type="Gene3D" id="3.60.40.10">
    <property type="entry name" value="PPM-type phosphatase domain"/>
    <property type="match status" value="1"/>
</dbReference>
<feature type="compositionally biased region" description="Basic and acidic residues" evidence="1">
    <location>
        <begin position="471"/>
        <end position="481"/>
    </location>
</feature>
<dbReference type="EMBL" id="BAABKG010000001">
    <property type="protein sequence ID" value="GAA5140358.1"/>
    <property type="molecule type" value="Genomic_DNA"/>
</dbReference>
<feature type="region of interest" description="Disordered" evidence="1">
    <location>
        <begin position="1"/>
        <end position="45"/>
    </location>
</feature>
<feature type="transmembrane region" description="Helical" evidence="2">
    <location>
        <begin position="375"/>
        <end position="396"/>
    </location>
</feature>
<keyword evidence="2" id="KW-0472">Membrane</keyword>
<organism evidence="4 5">
    <name type="scientific">Nocardioides marinquilinus</name>
    <dbReference type="NCBI Taxonomy" id="1210400"/>
    <lineage>
        <taxon>Bacteria</taxon>
        <taxon>Bacillati</taxon>
        <taxon>Actinomycetota</taxon>
        <taxon>Actinomycetes</taxon>
        <taxon>Propionibacteriales</taxon>
        <taxon>Nocardioidaceae</taxon>
        <taxon>Nocardioides</taxon>
    </lineage>
</organism>
<feature type="region of interest" description="Disordered" evidence="1">
    <location>
        <begin position="457"/>
        <end position="532"/>
    </location>
</feature>
<proteinExistence type="predicted"/>
<feature type="compositionally biased region" description="Low complexity" evidence="1">
    <location>
        <begin position="490"/>
        <end position="532"/>
    </location>
</feature>
<dbReference type="SUPFAM" id="SSF81606">
    <property type="entry name" value="PP2C-like"/>
    <property type="match status" value="1"/>
</dbReference>
<feature type="domain" description="PPM-type phosphatase" evidence="3">
    <location>
        <begin position="51"/>
        <end position="285"/>
    </location>
</feature>
<comment type="caution">
    <text evidence="4">The sequence shown here is derived from an EMBL/GenBank/DDBJ whole genome shotgun (WGS) entry which is preliminary data.</text>
</comment>
<evidence type="ECO:0000256" key="2">
    <source>
        <dbReference type="SAM" id="Phobius"/>
    </source>
</evidence>
<dbReference type="InterPro" id="IPR015655">
    <property type="entry name" value="PP2C"/>
</dbReference>
<sequence length="532" mass="56285">MRDRHRDPEPDPEGTGSEPAPDTVPSLPVDPLDADTQPGAGGGQGASLRLLYSAISDVGRVRKDNQDSGYAGPWLLSVCDGVGGAARGDIASSAAISQVRRGDVPPDGAESTVPLLDRVTHVLHDAHEQIGRLVDDDPALNGTSTTATVALFDGRRVGIGHVGDSRAYLFRDRELSQLTTDHTFVQSLIDEGRITEAEARTHPHRNLILKALDGVHEAEPDLFVLELVEGDRLLLCSDGASGVLDDGRLADILSMGSPDFAAVELVRASLEAGSSDNVTCVVADVLSEEAAAADPAFTDLEPLLVGAAAELKRRLPRGLFRGHRSGDTGELEPVDADLPDEVPFAIPSDPLVPLDPEAARYAPQPPPRYRWLRRVMALLIVVGVLWIAAAVTWSLVQDQYYLGEEDGVVVIYRGIDADVLGIELSEVVVVTTVEVTDLAPFDADELRSGKYQADTLDGAREDVETLGGKRMTSDELTRLEQEGSEDPSDATDPTDPTDPSASPTGTPTPSTPSTGTTEPTGTTSTSTAGPQG</sequence>
<dbReference type="Pfam" id="PF13672">
    <property type="entry name" value="PP2C_2"/>
    <property type="match status" value="1"/>
</dbReference>
<dbReference type="PROSITE" id="PS51746">
    <property type="entry name" value="PPM_2"/>
    <property type="match status" value="1"/>
</dbReference>
<dbReference type="Proteomes" id="UP001500221">
    <property type="component" value="Unassembled WGS sequence"/>
</dbReference>